<feature type="compositionally biased region" description="Pro residues" evidence="4">
    <location>
        <begin position="198"/>
        <end position="208"/>
    </location>
</feature>
<feature type="domain" description="GAT" evidence="6">
    <location>
        <begin position="228"/>
        <end position="317"/>
    </location>
</feature>
<gene>
    <name evidence="7" type="ORF">VTJ49DRAFT_5566</name>
</gene>
<organism evidence="7 8">
    <name type="scientific">Humicola insolens</name>
    <name type="common">Soft-rot fungus</name>
    <dbReference type="NCBI Taxonomy" id="85995"/>
    <lineage>
        <taxon>Eukaryota</taxon>
        <taxon>Fungi</taxon>
        <taxon>Dikarya</taxon>
        <taxon>Ascomycota</taxon>
        <taxon>Pezizomycotina</taxon>
        <taxon>Sordariomycetes</taxon>
        <taxon>Sordariomycetidae</taxon>
        <taxon>Sordariales</taxon>
        <taxon>Chaetomiaceae</taxon>
        <taxon>Mycothermus</taxon>
    </lineage>
</organism>
<name>A0ABR3V308_HUMIN</name>
<dbReference type="InterPro" id="IPR004152">
    <property type="entry name" value="GAT_dom"/>
</dbReference>
<accession>A0ABR3V308</accession>
<feature type="region of interest" description="Disordered" evidence="4">
    <location>
        <begin position="324"/>
        <end position="491"/>
    </location>
</feature>
<dbReference type="EMBL" id="JAZGSY010000464">
    <property type="protein sequence ID" value="KAL1836106.1"/>
    <property type="molecule type" value="Genomic_DNA"/>
</dbReference>
<evidence type="ECO:0000256" key="3">
    <source>
        <dbReference type="ARBA" id="ARBA00022927"/>
    </source>
</evidence>
<reference evidence="7 8" key="1">
    <citation type="journal article" date="2024" name="Commun. Biol.">
        <title>Comparative genomic analysis of thermophilic fungi reveals convergent evolutionary adaptations and gene losses.</title>
        <authorList>
            <person name="Steindorff A.S."/>
            <person name="Aguilar-Pontes M.V."/>
            <person name="Robinson A.J."/>
            <person name="Andreopoulos B."/>
            <person name="LaButti K."/>
            <person name="Kuo A."/>
            <person name="Mondo S."/>
            <person name="Riley R."/>
            <person name="Otillar R."/>
            <person name="Haridas S."/>
            <person name="Lipzen A."/>
            <person name="Grimwood J."/>
            <person name="Schmutz J."/>
            <person name="Clum A."/>
            <person name="Reid I.D."/>
            <person name="Moisan M.C."/>
            <person name="Butler G."/>
            <person name="Nguyen T.T.M."/>
            <person name="Dewar K."/>
            <person name="Conant G."/>
            <person name="Drula E."/>
            <person name="Henrissat B."/>
            <person name="Hansel C."/>
            <person name="Singer S."/>
            <person name="Hutchinson M.I."/>
            <person name="de Vries R.P."/>
            <person name="Natvig D.O."/>
            <person name="Powell A.J."/>
            <person name="Tsang A."/>
            <person name="Grigoriev I.V."/>
        </authorList>
    </citation>
    <scope>NUCLEOTIDE SEQUENCE [LARGE SCALE GENOMIC DNA]</scope>
    <source>
        <strain evidence="7 8">CBS 620.91</strain>
    </source>
</reference>
<dbReference type="SUPFAM" id="SSF89009">
    <property type="entry name" value="GAT-like domain"/>
    <property type="match status" value="1"/>
</dbReference>
<dbReference type="Gene3D" id="1.25.40.90">
    <property type="match status" value="1"/>
</dbReference>
<feature type="compositionally biased region" description="Basic residues" evidence="4">
    <location>
        <begin position="213"/>
        <end position="225"/>
    </location>
</feature>
<keyword evidence="8" id="KW-1185">Reference proteome</keyword>
<proteinExistence type="predicted"/>
<evidence type="ECO:0000313" key="7">
    <source>
        <dbReference type="EMBL" id="KAL1836106.1"/>
    </source>
</evidence>
<dbReference type="CDD" id="cd21383">
    <property type="entry name" value="GAT_GGA_Tom1-like"/>
    <property type="match status" value="1"/>
</dbReference>
<keyword evidence="3" id="KW-0653">Protein transport</keyword>
<dbReference type="SUPFAM" id="SSF48464">
    <property type="entry name" value="ENTH/VHS domain"/>
    <property type="match status" value="1"/>
</dbReference>
<feature type="domain" description="VHS" evidence="5">
    <location>
        <begin position="50"/>
        <end position="180"/>
    </location>
</feature>
<evidence type="ECO:0000313" key="8">
    <source>
        <dbReference type="Proteomes" id="UP001583172"/>
    </source>
</evidence>
<protein>
    <recommendedName>
        <fullName evidence="9">GAT domain-containing protein</fullName>
    </recommendedName>
</protein>
<dbReference type="InterPro" id="IPR038425">
    <property type="entry name" value="GAT_sf"/>
</dbReference>
<feature type="compositionally biased region" description="Polar residues" evidence="4">
    <location>
        <begin position="375"/>
        <end position="401"/>
    </location>
</feature>
<comment type="subunit">
    <text evidence="1">Component of the ESCRT-0 complex composed of HSE1 and VPS27.</text>
</comment>
<dbReference type="Pfam" id="PF03127">
    <property type="entry name" value="GAT"/>
    <property type="match status" value="1"/>
</dbReference>
<feature type="compositionally biased region" description="Gly residues" evidence="4">
    <location>
        <begin position="442"/>
        <end position="452"/>
    </location>
</feature>
<dbReference type="Proteomes" id="UP001583172">
    <property type="component" value="Unassembled WGS sequence"/>
</dbReference>
<keyword evidence="2" id="KW-0813">Transport</keyword>
<evidence type="ECO:0000259" key="6">
    <source>
        <dbReference type="PROSITE" id="PS50909"/>
    </source>
</evidence>
<dbReference type="InterPro" id="IPR008942">
    <property type="entry name" value="ENTH_VHS"/>
</dbReference>
<dbReference type="InterPro" id="IPR002014">
    <property type="entry name" value="VHS_dom"/>
</dbReference>
<evidence type="ECO:0000256" key="4">
    <source>
        <dbReference type="SAM" id="MobiDB-lite"/>
    </source>
</evidence>
<feature type="region of interest" description="Disordered" evidence="4">
    <location>
        <begin position="198"/>
        <end position="226"/>
    </location>
</feature>
<dbReference type="Gene3D" id="1.20.58.160">
    <property type="match status" value="1"/>
</dbReference>
<evidence type="ECO:0000259" key="5">
    <source>
        <dbReference type="PROSITE" id="PS50179"/>
    </source>
</evidence>
<sequence>MAGFSMNRMLGTLKKRSTFGSTRGAEDAPADLANESPEDIACRCVKQFCQSAGAPTGDDVVYLPSIVEAAVASPAAAEECARLIRKHMTPDYWSKPSCQYNAVMLLRILADNPGPGFTRFIDKKFIDTTKDLLRSGRDASVRQILMETLDAFDTTKGDDPGLGPLIVMWRKEKAKAFKAYGGVQPVPVAPVNPYNMPPPPAGPPPPNGFYPHHTQHRHSRHHRPRRLPDPVELANRLEEARTSAKLLEQLVACTPASEILSNDLVREFADRCNAASRSIQGYMNATDPAPDTDTMESMIDANEQLQHSLNLHQRAVLQARKLLDQSSPQSQSEYPSHSQSQQQSSSSRSSTSPDQSRPLPSLPSRKPVGSGFGHGTTTSARASTSNGNGTDSKNTQSYRTTANDDDDDGLDPFRDPPNLSDSNAPRLSFEPFHPGFTSASGSGSGTGTGIGTSRGAAPPRPITPPSGSDSTVDDVYGATPKRETATPRAAR</sequence>
<comment type="caution">
    <text evidence="7">The sequence shown here is derived from an EMBL/GenBank/DDBJ whole genome shotgun (WGS) entry which is preliminary data.</text>
</comment>
<feature type="compositionally biased region" description="Low complexity" evidence="4">
    <location>
        <begin position="325"/>
        <end position="365"/>
    </location>
</feature>
<evidence type="ECO:0000256" key="2">
    <source>
        <dbReference type="ARBA" id="ARBA00022448"/>
    </source>
</evidence>
<dbReference type="PROSITE" id="PS50909">
    <property type="entry name" value="GAT"/>
    <property type="match status" value="1"/>
</dbReference>
<dbReference type="PROSITE" id="PS50179">
    <property type="entry name" value="VHS"/>
    <property type="match status" value="1"/>
</dbReference>
<evidence type="ECO:0008006" key="9">
    <source>
        <dbReference type="Google" id="ProtNLM"/>
    </source>
</evidence>
<evidence type="ECO:0000256" key="1">
    <source>
        <dbReference type="ARBA" id="ARBA00011446"/>
    </source>
</evidence>